<dbReference type="GO" id="GO:0016758">
    <property type="term" value="F:hexosyltransferase activity"/>
    <property type="evidence" value="ECO:0007669"/>
    <property type="project" value="InterPro"/>
</dbReference>
<gene>
    <name evidence="7" type="ORF">JKK62_02730</name>
</gene>
<accession>A0A934TZH0</accession>
<dbReference type="InterPro" id="IPR050519">
    <property type="entry name" value="Glycosyltransf_28_UgtP"/>
</dbReference>
<keyword evidence="3" id="KW-0328">Glycosyltransferase</keyword>
<dbReference type="Pfam" id="PF06925">
    <property type="entry name" value="MGDG_synth"/>
    <property type="match status" value="1"/>
</dbReference>
<evidence type="ECO:0000256" key="2">
    <source>
        <dbReference type="ARBA" id="ARBA00006962"/>
    </source>
</evidence>
<protein>
    <submittedName>
        <fullName evidence="7">Galactosyldiacylglycerol synthase</fullName>
    </submittedName>
</protein>
<dbReference type="SUPFAM" id="SSF53756">
    <property type="entry name" value="UDP-Glycosyltransferase/glycogen phosphorylase"/>
    <property type="match status" value="2"/>
</dbReference>
<evidence type="ECO:0000313" key="8">
    <source>
        <dbReference type="Proteomes" id="UP000633365"/>
    </source>
</evidence>
<reference evidence="7" key="1">
    <citation type="submission" date="2021-01" db="EMBL/GenBank/DDBJ databases">
        <title>Genome public.</title>
        <authorList>
            <person name="Liu C."/>
            <person name="Sun Q."/>
        </authorList>
    </citation>
    <scope>NUCLEOTIDE SEQUENCE</scope>
    <source>
        <strain evidence="7">M6</strain>
    </source>
</reference>
<dbReference type="InterPro" id="IPR007235">
    <property type="entry name" value="Glyco_trans_28_C"/>
</dbReference>
<dbReference type="Gene3D" id="3.40.50.2000">
    <property type="entry name" value="Glycogen Phosphorylase B"/>
    <property type="match status" value="1"/>
</dbReference>
<dbReference type="RefSeq" id="WP_201426879.1">
    <property type="nucleotide sequence ID" value="NZ_JAEQMG010000040.1"/>
</dbReference>
<comment type="caution">
    <text evidence="7">The sequence shown here is derived from an EMBL/GenBank/DDBJ whole genome shotgun (WGS) entry which is preliminary data.</text>
</comment>
<evidence type="ECO:0000259" key="6">
    <source>
        <dbReference type="Pfam" id="PF06925"/>
    </source>
</evidence>
<name>A0A934TZH0_9FIRM</name>
<keyword evidence="4" id="KW-0808">Transferase</keyword>
<dbReference type="EMBL" id="JAEQMG010000040">
    <property type="protein sequence ID" value="MBK6087573.1"/>
    <property type="molecule type" value="Genomic_DNA"/>
</dbReference>
<evidence type="ECO:0000313" key="7">
    <source>
        <dbReference type="EMBL" id="MBK6087573.1"/>
    </source>
</evidence>
<feature type="domain" description="Diacylglycerol glucosyltransferase N-terminal" evidence="6">
    <location>
        <begin position="14"/>
        <end position="180"/>
    </location>
</feature>
<comment type="similarity">
    <text evidence="2">Belongs to the glycosyltransferase 28 family.</text>
</comment>
<evidence type="ECO:0000256" key="4">
    <source>
        <dbReference type="ARBA" id="ARBA00022679"/>
    </source>
</evidence>
<feature type="domain" description="Glycosyl transferase family 28 C-terminal" evidence="5">
    <location>
        <begin position="300"/>
        <end position="386"/>
    </location>
</feature>
<sequence>MNILILTASTGGGHNRAADALRTYVEKNQPDTNVAIIDAIEECSPALNFTVVKGYKALVTLTPALFGAMYKSSDKKSPLSDTVNIIYQQCSKRLQSKIEELNPDAIISCHPFAGAIVGYMNQEGSIHIPLISIVTDFLPHRTYISDGITAYITASSQAKDILADEYGIERDTIFDYGHPVFEQFYEGNGKSREEVLEELGFDKDKLTVLIMAGSFGVTDILEIYENLQKIDVDYQIIVITGRNQKLYDAFQMLLNDEKEFVTEEEPELLRRFPDDNVLRYMYYQTESVVEQLNRTFRRTIEDHKPTKLFFFINNVDDYMHASDLIVTKPGGLTTSESIACALPMVVFKAYPGQEEQNAALLVENNIGVILEESSKAAETVGSLLKDRAKLESMRESCRSYVRKNSCQNIIELAKRLAEENDKT</sequence>
<keyword evidence="8" id="KW-1185">Reference proteome</keyword>
<dbReference type="Pfam" id="PF04101">
    <property type="entry name" value="Glyco_tran_28_C"/>
    <property type="match status" value="1"/>
</dbReference>
<dbReference type="PANTHER" id="PTHR43025">
    <property type="entry name" value="MONOGALACTOSYLDIACYLGLYCEROL SYNTHASE"/>
    <property type="match status" value="1"/>
</dbReference>
<evidence type="ECO:0000259" key="5">
    <source>
        <dbReference type="Pfam" id="PF04101"/>
    </source>
</evidence>
<evidence type="ECO:0000256" key="1">
    <source>
        <dbReference type="ARBA" id="ARBA00004370"/>
    </source>
</evidence>
<dbReference type="PANTHER" id="PTHR43025:SF3">
    <property type="entry name" value="MONOGALACTOSYLDIACYLGLYCEROL SYNTHASE 1, CHLOROPLASTIC"/>
    <property type="match status" value="1"/>
</dbReference>
<dbReference type="GO" id="GO:0009247">
    <property type="term" value="P:glycolipid biosynthetic process"/>
    <property type="evidence" value="ECO:0007669"/>
    <property type="project" value="InterPro"/>
</dbReference>
<comment type="subcellular location">
    <subcellularLocation>
        <location evidence="1">Membrane</location>
    </subcellularLocation>
</comment>
<dbReference type="AlphaFoldDB" id="A0A934TZH0"/>
<organism evidence="7 8">
    <name type="scientific">Ruminococcus difficilis</name>
    <dbReference type="NCBI Taxonomy" id="2763069"/>
    <lineage>
        <taxon>Bacteria</taxon>
        <taxon>Bacillati</taxon>
        <taxon>Bacillota</taxon>
        <taxon>Clostridia</taxon>
        <taxon>Eubacteriales</taxon>
        <taxon>Oscillospiraceae</taxon>
        <taxon>Ruminococcus</taxon>
    </lineage>
</organism>
<dbReference type="Proteomes" id="UP000633365">
    <property type="component" value="Unassembled WGS sequence"/>
</dbReference>
<evidence type="ECO:0000256" key="3">
    <source>
        <dbReference type="ARBA" id="ARBA00022676"/>
    </source>
</evidence>
<dbReference type="GO" id="GO:0016020">
    <property type="term" value="C:membrane"/>
    <property type="evidence" value="ECO:0007669"/>
    <property type="project" value="UniProtKB-SubCell"/>
</dbReference>
<dbReference type="InterPro" id="IPR009695">
    <property type="entry name" value="Diacylglyc_glucosyltr_N"/>
</dbReference>
<proteinExistence type="inferred from homology"/>